<dbReference type="AlphaFoldDB" id="X1UZP1"/>
<evidence type="ECO:0000313" key="2">
    <source>
        <dbReference type="EMBL" id="GAJ05381.1"/>
    </source>
</evidence>
<dbReference type="Pfam" id="PF05598">
    <property type="entry name" value="DUF772"/>
    <property type="match status" value="1"/>
</dbReference>
<organism evidence="2">
    <name type="scientific">marine sediment metagenome</name>
    <dbReference type="NCBI Taxonomy" id="412755"/>
    <lineage>
        <taxon>unclassified sequences</taxon>
        <taxon>metagenomes</taxon>
        <taxon>ecological metagenomes</taxon>
    </lineage>
</organism>
<evidence type="ECO:0000259" key="1">
    <source>
        <dbReference type="Pfam" id="PF05598"/>
    </source>
</evidence>
<reference evidence="2" key="1">
    <citation type="journal article" date="2014" name="Front. Microbiol.">
        <title>High frequency of phylogenetically diverse reductive dehalogenase-homologous genes in deep subseafloor sedimentary metagenomes.</title>
        <authorList>
            <person name="Kawai M."/>
            <person name="Futagami T."/>
            <person name="Toyoda A."/>
            <person name="Takaki Y."/>
            <person name="Nishi S."/>
            <person name="Hori S."/>
            <person name="Arai W."/>
            <person name="Tsubouchi T."/>
            <person name="Morono Y."/>
            <person name="Uchiyama I."/>
            <person name="Ito T."/>
            <person name="Fujiyama A."/>
            <person name="Inagaki F."/>
            <person name="Takami H."/>
        </authorList>
    </citation>
    <scope>NUCLEOTIDE SEQUENCE</scope>
    <source>
        <strain evidence="2">Expedition CK06-06</strain>
    </source>
</reference>
<feature type="non-terminal residue" evidence="2">
    <location>
        <position position="101"/>
    </location>
</feature>
<dbReference type="EMBL" id="BARW01026433">
    <property type="protein sequence ID" value="GAJ05381.1"/>
    <property type="molecule type" value="Genomic_DNA"/>
</dbReference>
<sequence length="101" mass="11745">MFRQNDQPSLITFEAELSEKQRKLLDHSKEKWFNKLILRNINENDFKSLYSEIASRPNVAVNILVSALILKELRGISYDELMESVMFDLRFKVALGLVNIG</sequence>
<feature type="domain" description="Transposase InsH N-terminal" evidence="1">
    <location>
        <begin position="39"/>
        <end position="97"/>
    </location>
</feature>
<name>X1UZP1_9ZZZZ</name>
<dbReference type="InterPro" id="IPR008490">
    <property type="entry name" value="Transposase_InsH_N"/>
</dbReference>
<accession>X1UZP1</accession>
<comment type="caution">
    <text evidence="2">The sequence shown here is derived from an EMBL/GenBank/DDBJ whole genome shotgun (WGS) entry which is preliminary data.</text>
</comment>
<gene>
    <name evidence="2" type="ORF">S12H4_43113</name>
</gene>
<proteinExistence type="predicted"/>
<protein>
    <recommendedName>
        <fullName evidence="1">Transposase InsH N-terminal domain-containing protein</fullName>
    </recommendedName>
</protein>